<protein>
    <submittedName>
        <fullName evidence="3">GroES-like protein</fullName>
    </submittedName>
</protein>
<reference evidence="3 4" key="1">
    <citation type="submission" date="2019-04" db="EMBL/GenBank/DDBJ databases">
        <title>Friends and foes A comparative genomics study of 23 Aspergillus species from section Flavi.</title>
        <authorList>
            <consortium name="DOE Joint Genome Institute"/>
            <person name="Kjaerbolling I."/>
            <person name="Vesth T."/>
            <person name="Frisvad J.C."/>
            <person name="Nybo J.L."/>
            <person name="Theobald S."/>
            <person name="Kildgaard S."/>
            <person name="Isbrandt T."/>
            <person name="Kuo A."/>
            <person name="Sato A."/>
            <person name="Lyhne E.K."/>
            <person name="Kogle M.E."/>
            <person name="Wiebenga A."/>
            <person name="Kun R.S."/>
            <person name="Lubbers R.J."/>
            <person name="Makela M.R."/>
            <person name="Barry K."/>
            <person name="Chovatia M."/>
            <person name="Clum A."/>
            <person name="Daum C."/>
            <person name="Haridas S."/>
            <person name="He G."/>
            <person name="LaButti K."/>
            <person name="Lipzen A."/>
            <person name="Mondo S."/>
            <person name="Riley R."/>
            <person name="Salamov A."/>
            <person name="Simmons B.A."/>
            <person name="Magnuson J.K."/>
            <person name="Henrissat B."/>
            <person name="Mortensen U.H."/>
            <person name="Larsen T.O."/>
            <person name="Devries R.P."/>
            <person name="Grigoriev I.V."/>
            <person name="Machida M."/>
            <person name="Baker S.E."/>
            <person name="Andersen M.R."/>
        </authorList>
    </citation>
    <scope>NUCLEOTIDE SEQUENCE [LARGE SCALE GENOMIC DNA]</scope>
    <source>
        <strain evidence="3 4">CBS 151.66</strain>
    </source>
</reference>
<dbReference type="Gene3D" id="3.40.50.720">
    <property type="entry name" value="NAD(P)-binding Rossmann-like Domain"/>
    <property type="match status" value="1"/>
</dbReference>
<feature type="domain" description="Alcohol dehydrogenase-like N-terminal" evidence="2">
    <location>
        <begin position="31"/>
        <end position="150"/>
    </location>
</feature>
<dbReference type="AlphaFoldDB" id="A0A5N5WMX6"/>
<dbReference type="GO" id="GO:0016491">
    <property type="term" value="F:oxidoreductase activity"/>
    <property type="evidence" value="ECO:0007669"/>
    <property type="project" value="TreeGrafter"/>
</dbReference>
<organism evidence="3 4">
    <name type="scientific">Aspergillus leporis</name>
    <dbReference type="NCBI Taxonomy" id="41062"/>
    <lineage>
        <taxon>Eukaryota</taxon>
        <taxon>Fungi</taxon>
        <taxon>Dikarya</taxon>
        <taxon>Ascomycota</taxon>
        <taxon>Pezizomycotina</taxon>
        <taxon>Eurotiomycetes</taxon>
        <taxon>Eurotiomycetidae</taxon>
        <taxon>Eurotiales</taxon>
        <taxon>Aspergillaceae</taxon>
        <taxon>Aspergillus</taxon>
        <taxon>Aspergillus subgen. Circumdati</taxon>
    </lineage>
</organism>
<evidence type="ECO:0000259" key="2">
    <source>
        <dbReference type="Pfam" id="PF08240"/>
    </source>
</evidence>
<sequence length="379" mass="40895">MPLPATYRALVCREYGQPLALETRPTPDAVPGSAVIKVLSALVDPSEKGRLLMAKRNVHFSQQPPFIPGNCAVGRVAAVANDATTLQVGQLVLLEGFVRGRDDPNIQALRAVYEGPTPSAKRLTHQEGLWRDGYWAEYTRAPLETCWPLDENALLGSVEQGGLGYKMSDIPYLAKHAIAYGAFKSIDLKAGETIVVGPATGNHSGAAVQVASAMGARTIAVGRNANALRKLSESIPRVETVTLTGAPEEDVKLLSQFGPIDAFLDYTPAGIQTPPYLKAFALSLKSYGRGVLTGFPHGDLSLPYALMIAKNISIRGSFMYQPEDVRGLIKLAERGLLKLGKGSGVDVIHGYTLDQHEEVIAKAHEHQAWGTQINFEFKE</sequence>
<dbReference type="PANTHER" id="PTHR43677:SF4">
    <property type="entry name" value="QUINONE OXIDOREDUCTASE-LIKE PROTEIN 2"/>
    <property type="match status" value="1"/>
</dbReference>
<dbReference type="SUPFAM" id="SSF51735">
    <property type="entry name" value="NAD(P)-binding Rossmann-fold domains"/>
    <property type="match status" value="1"/>
</dbReference>
<name>A0A5N5WMX6_9EURO</name>
<dbReference type="OrthoDB" id="5407715at2759"/>
<proteinExistence type="predicted"/>
<dbReference type="InterPro" id="IPR011032">
    <property type="entry name" value="GroES-like_sf"/>
</dbReference>
<dbReference type="CDD" id="cd05188">
    <property type="entry name" value="MDR"/>
    <property type="match status" value="1"/>
</dbReference>
<dbReference type="InterPro" id="IPR013149">
    <property type="entry name" value="ADH-like_C"/>
</dbReference>
<dbReference type="InterPro" id="IPR013154">
    <property type="entry name" value="ADH-like_N"/>
</dbReference>
<dbReference type="InterPro" id="IPR051397">
    <property type="entry name" value="Zn-ADH-like_protein"/>
</dbReference>
<accession>A0A5N5WMX6</accession>
<dbReference type="InterPro" id="IPR036291">
    <property type="entry name" value="NAD(P)-bd_dom_sf"/>
</dbReference>
<dbReference type="GO" id="GO:0005739">
    <property type="term" value="C:mitochondrion"/>
    <property type="evidence" value="ECO:0007669"/>
    <property type="project" value="TreeGrafter"/>
</dbReference>
<dbReference type="Proteomes" id="UP000326565">
    <property type="component" value="Unassembled WGS sequence"/>
</dbReference>
<keyword evidence="4" id="KW-1185">Reference proteome</keyword>
<feature type="domain" description="Alcohol dehydrogenase-like C-terminal" evidence="1">
    <location>
        <begin position="206"/>
        <end position="333"/>
    </location>
</feature>
<dbReference type="SUPFAM" id="SSF50129">
    <property type="entry name" value="GroES-like"/>
    <property type="match status" value="1"/>
</dbReference>
<evidence type="ECO:0000313" key="4">
    <source>
        <dbReference type="Proteomes" id="UP000326565"/>
    </source>
</evidence>
<dbReference type="Gene3D" id="3.90.180.10">
    <property type="entry name" value="Medium-chain alcohol dehydrogenases, catalytic domain"/>
    <property type="match status" value="1"/>
</dbReference>
<evidence type="ECO:0000259" key="1">
    <source>
        <dbReference type="Pfam" id="PF00107"/>
    </source>
</evidence>
<gene>
    <name evidence="3" type="ORF">BDV29DRAFT_199262</name>
</gene>
<dbReference type="Pfam" id="PF08240">
    <property type="entry name" value="ADH_N"/>
    <property type="match status" value="1"/>
</dbReference>
<dbReference type="Pfam" id="PF00107">
    <property type="entry name" value="ADH_zinc_N"/>
    <property type="match status" value="1"/>
</dbReference>
<dbReference type="PANTHER" id="PTHR43677">
    <property type="entry name" value="SHORT-CHAIN DEHYDROGENASE/REDUCTASE"/>
    <property type="match status" value="1"/>
</dbReference>
<dbReference type="EMBL" id="ML732381">
    <property type="protein sequence ID" value="KAB8068644.1"/>
    <property type="molecule type" value="Genomic_DNA"/>
</dbReference>
<evidence type="ECO:0000313" key="3">
    <source>
        <dbReference type="EMBL" id="KAB8068644.1"/>
    </source>
</evidence>